<dbReference type="SUPFAM" id="SSF48452">
    <property type="entry name" value="TPR-like"/>
    <property type="match status" value="1"/>
</dbReference>
<dbReference type="InterPro" id="IPR011990">
    <property type="entry name" value="TPR-like_helical_dom_sf"/>
</dbReference>
<dbReference type="Proteomes" id="UP000644693">
    <property type="component" value="Unassembled WGS sequence"/>
</dbReference>
<keyword evidence="4" id="KW-1185">Reference proteome</keyword>
<keyword evidence="2" id="KW-0812">Transmembrane</keyword>
<feature type="transmembrane region" description="Helical" evidence="2">
    <location>
        <begin position="39"/>
        <end position="59"/>
    </location>
</feature>
<reference evidence="3" key="2">
    <citation type="submission" date="2020-09" db="EMBL/GenBank/DDBJ databases">
        <authorList>
            <person name="Sun Q."/>
            <person name="Kim S."/>
        </authorList>
    </citation>
    <scope>NUCLEOTIDE SEQUENCE</scope>
    <source>
        <strain evidence="3">KCTC 23430</strain>
    </source>
</reference>
<dbReference type="EMBL" id="BMYM01000004">
    <property type="protein sequence ID" value="GHD39043.1"/>
    <property type="molecule type" value="Genomic_DNA"/>
</dbReference>
<comment type="caution">
    <text evidence="3">The sequence shown here is derived from an EMBL/GenBank/DDBJ whole genome shotgun (WGS) entry which is preliminary data.</text>
</comment>
<dbReference type="RefSeq" id="WP_189478671.1">
    <property type="nucleotide sequence ID" value="NZ_BMYM01000004.1"/>
</dbReference>
<protein>
    <recommendedName>
        <fullName evidence="5">Tetratricopeptide repeat protein</fullName>
    </recommendedName>
</protein>
<evidence type="ECO:0000256" key="1">
    <source>
        <dbReference type="SAM" id="MobiDB-lite"/>
    </source>
</evidence>
<dbReference type="AlphaFoldDB" id="A0A919CMF7"/>
<feature type="compositionally biased region" description="Polar residues" evidence="1">
    <location>
        <begin position="23"/>
        <end position="33"/>
    </location>
</feature>
<accession>A0A919CMF7</accession>
<sequence>MSPDNNPVKPTPFEAIPAAAPTGSAQEGSTTAADKSPPAWVVPALGALVVLALVVVFLLPSLVEPRSASSPATETESASTEQDSATPPSSSNKPKTPVEEASPWSDAQLARLRKEAQEVLGELLDVQARLEERGVEQWAPEPFQSALASAQAADELYKTREFEQATQGYREALAALQALGNGIPDALAAQQSAALDAIEALEPEAAEQALTLAELLGPGDTTNAGLQARVSVLPQLIESIQTAQAAEADGDLVQALSELDTAVGLDGQHTYAAQEQTRVSQALLTRNFNDAMSDGYTALDEGRFDTARKAFNRAAGLVPGSSEAATALAEVASAQTASRLTRLRASGERAENSESWADAVKAYEEALAIDSNLLYAIEGLQRAQPRARLDKQFRTALEDPNRLSDINVANATQQLLDQAKRLSPRGPILAQQISGLEQALAKANTELPVTLRSDGATQVTVFKVARLGTFNERQLSLRPGTYTAVGTRTGYRDVRRTFTLSHNGGNDPILIACTEPI</sequence>
<evidence type="ECO:0000313" key="3">
    <source>
        <dbReference type="EMBL" id="GHD39043.1"/>
    </source>
</evidence>
<keyword evidence="2" id="KW-0472">Membrane</keyword>
<organism evidence="3 4">
    <name type="scientific">Parahalioglobus pacificus</name>
    <dbReference type="NCBI Taxonomy" id="930806"/>
    <lineage>
        <taxon>Bacteria</taxon>
        <taxon>Pseudomonadati</taxon>
        <taxon>Pseudomonadota</taxon>
        <taxon>Gammaproteobacteria</taxon>
        <taxon>Cellvibrionales</taxon>
        <taxon>Halieaceae</taxon>
        <taxon>Parahalioglobus</taxon>
    </lineage>
</organism>
<evidence type="ECO:0000313" key="4">
    <source>
        <dbReference type="Proteomes" id="UP000644693"/>
    </source>
</evidence>
<reference evidence="3" key="1">
    <citation type="journal article" date="2014" name="Int. J. Syst. Evol. Microbiol.">
        <title>Complete genome sequence of Corynebacterium casei LMG S-19264T (=DSM 44701T), isolated from a smear-ripened cheese.</title>
        <authorList>
            <consortium name="US DOE Joint Genome Institute (JGI-PGF)"/>
            <person name="Walter F."/>
            <person name="Albersmeier A."/>
            <person name="Kalinowski J."/>
            <person name="Ruckert C."/>
        </authorList>
    </citation>
    <scope>NUCLEOTIDE SEQUENCE</scope>
    <source>
        <strain evidence="3">KCTC 23430</strain>
    </source>
</reference>
<feature type="region of interest" description="Disordered" evidence="1">
    <location>
        <begin position="1"/>
        <end position="36"/>
    </location>
</feature>
<gene>
    <name evidence="3" type="ORF">GCM10007053_30200</name>
</gene>
<evidence type="ECO:0008006" key="5">
    <source>
        <dbReference type="Google" id="ProtNLM"/>
    </source>
</evidence>
<feature type="compositionally biased region" description="Low complexity" evidence="1">
    <location>
        <begin position="65"/>
        <end position="95"/>
    </location>
</feature>
<feature type="region of interest" description="Disordered" evidence="1">
    <location>
        <begin position="65"/>
        <end position="103"/>
    </location>
</feature>
<evidence type="ECO:0000256" key="2">
    <source>
        <dbReference type="SAM" id="Phobius"/>
    </source>
</evidence>
<proteinExistence type="predicted"/>
<keyword evidence="2" id="KW-1133">Transmembrane helix</keyword>
<name>A0A919CMF7_9GAMM</name>
<dbReference type="Gene3D" id="1.25.40.10">
    <property type="entry name" value="Tetratricopeptide repeat domain"/>
    <property type="match status" value="1"/>
</dbReference>